<keyword evidence="2" id="KW-0808">Transferase</keyword>
<name>A0A1M7YEV7_9BACT</name>
<evidence type="ECO:0000256" key="1">
    <source>
        <dbReference type="ARBA" id="ARBA00006479"/>
    </source>
</evidence>
<dbReference type="InterPro" id="IPR043129">
    <property type="entry name" value="ATPase_NBD"/>
</dbReference>
<dbReference type="Gene3D" id="1.10.10.10">
    <property type="entry name" value="Winged helix-like DNA-binding domain superfamily/Winged helix DNA-binding domain"/>
    <property type="match status" value="1"/>
</dbReference>
<dbReference type="Pfam" id="PF13412">
    <property type="entry name" value="HTH_24"/>
    <property type="match status" value="1"/>
</dbReference>
<evidence type="ECO:0000313" key="2">
    <source>
        <dbReference type="EMBL" id="SHO51167.1"/>
    </source>
</evidence>
<keyword evidence="2" id="KW-0418">Kinase</keyword>
<dbReference type="PANTHER" id="PTHR18964">
    <property type="entry name" value="ROK (REPRESSOR, ORF, KINASE) FAMILY"/>
    <property type="match status" value="1"/>
</dbReference>
<dbReference type="SUPFAM" id="SSF46785">
    <property type="entry name" value="Winged helix' DNA-binding domain"/>
    <property type="match status" value="1"/>
</dbReference>
<dbReference type="STRING" id="1121416.SAMN02745220_03883"/>
<sequence length="402" mass="43339">MAVANRDLMRAINRFAILHAIRDAGTISRVDLSRTTGLSQATVTSITAELLKEEMLLEQEGGKSIGGRKPVPLAVNPRGAYSVGVHLSVDKVCVVIMDLQATILSSYSKNLNPTDLSLENVIETLIETVQACLWKADFSKSQISGIGVAIPGLIDSRNGFVHFIPNYDWKNVNLAQILGERVGVPVYVENSANTLVIFEQWFGVGRGTHNFLLITTEHGIGMGMVLDGKIFRGFRGIAGEFGHTFVAENGPLCRCGETGCLEAICGNNAIIRDALEAARCGEWQPEGGKVDIETILAAAREGNAALRAIYRKAGRTLGIGISNMLKLFDPEKIIISGKGVLAGDLLLGPMAETLHQDISFASNARTQLCVQEWQPTNYARGAGALVLQEVYQSPANRVVPII</sequence>
<dbReference type="GO" id="GO:0016301">
    <property type="term" value="F:kinase activity"/>
    <property type="evidence" value="ECO:0007669"/>
    <property type="project" value="UniProtKB-KW"/>
</dbReference>
<dbReference type="CDD" id="cd24073">
    <property type="entry name" value="ASKHA_ATPase_ROK_CYANR"/>
    <property type="match status" value="1"/>
</dbReference>
<dbReference type="EMBL" id="FRFE01000023">
    <property type="protein sequence ID" value="SHO51167.1"/>
    <property type="molecule type" value="Genomic_DNA"/>
</dbReference>
<dbReference type="InterPro" id="IPR000600">
    <property type="entry name" value="ROK"/>
</dbReference>
<dbReference type="AlphaFoldDB" id="A0A1M7YEV7"/>
<dbReference type="InterPro" id="IPR036390">
    <property type="entry name" value="WH_DNA-bd_sf"/>
</dbReference>
<keyword evidence="3" id="KW-1185">Reference proteome</keyword>
<gene>
    <name evidence="2" type="ORF">SAMN02745220_03883</name>
</gene>
<dbReference type="Proteomes" id="UP000184603">
    <property type="component" value="Unassembled WGS sequence"/>
</dbReference>
<accession>A0A1M7YEV7</accession>
<evidence type="ECO:0000313" key="3">
    <source>
        <dbReference type="Proteomes" id="UP000184603"/>
    </source>
</evidence>
<dbReference type="Gene3D" id="3.30.420.40">
    <property type="match status" value="2"/>
</dbReference>
<dbReference type="OrthoDB" id="9810372at2"/>
<dbReference type="RefSeq" id="WP_159441330.1">
    <property type="nucleotide sequence ID" value="NZ_FRFE01000023.1"/>
</dbReference>
<organism evidence="2 3">
    <name type="scientific">Desulfopila aestuarii DSM 18488</name>
    <dbReference type="NCBI Taxonomy" id="1121416"/>
    <lineage>
        <taxon>Bacteria</taxon>
        <taxon>Pseudomonadati</taxon>
        <taxon>Thermodesulfobacteriota</taxon>
        <taxon>Desulfobulbia</taxon>
        <taxon>Desulfobulbales</taxon>
        <taxon>Desulfocapsaceae</taxon>
        <taxon>Desulfopila</taxon>
    </lineage>
</organism>
<proteinExistence type="inferred from homology"/>
<comment type="similarity">
    <text evidence="1">Belongs to the ROK (NagC/XylR) family.</text>
</comment>
<dbReference type="PANTHER" id="PTHR18964:SF149">
    <property type="entry name" value="BIFUNCTIONAL UDP-N-ACETYLGLUCOSAMINE 2-EPIMERASE_N-ACETYLMANNOSAMINE KINASE"/>
    <property type="match status" value="1"/>
</dbReference>
<reference evidence="2 3" key="1">
    <citation type="submission" date="2016-12" db="EMBL/GenBank/DDBJ databases">
        <authorList>
            <person name="Song W.-J."/>
            <person name="Kurnit D.M."/>
        </authorList>
    </citation>
    <scope>NUCLEOTIDE SEQUENCE [LARGE SCALE GENOMIC DNA]</scope>
    <source>
        <strain evidence="2 3">DSM 18488</strain>
    </source>
</reference>
<dbReference type="InterPro" id="IPR036388">
    <property type="entry name" value="WH-like_DNA-bd_sf"/>
</dbReference>
<protein>
    <submittedName>
        <fullName evidence="2">Sugar kinase of the NBD/HSP70 family, may contain an N-terminal HTH domain</fullName>
    </submittedName>
</protein>
<dbReference type="Pfam" id="PF00480">
    <property type="entry name" value="ROK"/>
    <property type="match status" value="1"/>
</dbReference>
<dbReference type="SUPFAM" id="SSF53067">
    <property type="entry name" value="Actin-like ATPase domain"/>
    <property type="match status" value="1"/>
</dbReference>